<organism evidence="1 2">
    <name type="scientific">Clostridium intestinale DSM 6191</name>
    <dbReference type="NCBI Taxonomy" id="1121320"/>
    <lineage>
        <taxon>Bacteria</taxon>
        <taxon>Bacillati</taxon>
        <taxon>Bacillota</taxon>
        <taxon>Clostridia</taxon>
        <taxon>Eubacteriales</taxon>
        <taxon>Clostridiaceae</taxon>
        <taxon>Clostridium</taxon>
    </lineage>
</organism>
<dbReference type="Pfam" id="PF20765">
    <property type="entry name" value="Phage_tail_terminator_8"/>
    <property type="match status" value="1"/>
</dbReference>
<dbReference type="EMBL" id="FQXU01000020">
    <property type="protein sequence ID" value="SHI78203.1"/>
    <property type="molecule type" value="Genomic_DNA"/>
</dbReference>
<gene>
    <name evidence="1" type="ORF">SAMN02745941_04328</name>
</gene>
<reference evidence="1 2" key="1">
    <citation type="submission" date="2016-11" db="EMBL/GenBank/DDBJ databases">
        <authorList>
            <person name="Jaros S."/>
            <person name="Januszkiewicz K."/>
            <person name="Wedrychowicz H."/>
        </authorList>
    </citation>
    <scope>NUCLEOTIDE SEQUENCE [LARGE SCALE GENOMIC DNA]</scope>
    <source>
        <strain evidence="1 2">DSM 6191</strain>
    </source>
</reference>
<dbReference type="RefSeq" id="WP_073022632.1">
    <property type="nucleotide sequence ID" value="NZ_FQXU01000020.1"/>
</dbReference>
<sequence>MISYENILKAINNLLKVNLPEVNRISDEIISRFKKPAFFTQLNSTSEKDFNDYLEKSVTINIIYFSDVDSNVDNVKMIDKLNSIFKNNLEIGDRVLTISEKRYSLIDNILKFKFDLYFSDTCEFIEIEDVYIPESIINKGSGYSEENIETPKELESEV</sequence>
<accession>A0A1M6DYI0</accession>
<name>A0A1M6DYI0_9CLOT</name>
<dbReference type="AlphaFoldDB" id="A0A1M6DYI0"/>
<evidence type="ECO:0000313" key="2">
    <source>
        <dbReference type="Proteomes" id="UP000184241"/>
    </source>
</evidence>
<proteinExistence type="predicted"/>
<dbReference type="InterPro" id="IPR049254">
    <property type="entry name" value="Phage_tail_terminator"/>
</dbReference>
<protein>
    <submittedName>
        <fullName evidence="1">Uncharacterized protein</fullName>
    </submittedName>
</protein>
<evidence type="ECO:0000313" key="1">
    <source>
        <dbReference type="EMBL" id="SHI78203.1"/>
    </source>
</evidence>
<dbReference type="Proteomes" id="UP000184241">
    <property type="component" value="Unassembled WGS sequence"/>
</dbReference>